<evidence type="ECO:0000256" key="4">
    <source>
        <dbReference type="SAM" id="MobiDB-lite"/>
    </source>
</evidence>
<feature type="domain" description="IclR-ED" evidence="6">
    <location>
        <begin position="252"/>
        <end position="430"/>
    </location>
</feature>
<dbReference type="InterPro" id="IPR005471">
    <property type="entry name" value="Tscrpt_reg_IclR_N"/>
</dbReference>
<dbReference type="Proteomes" id="UP001500804">
    <property type="component" value="Unassembled WGS sequence"/>
</dbReference>
<keyword evidence="2" id="KW-0238">DNA-binding</keyword>
<dbReference type="SUPFAM" id="SSF55781">
    <property type="entry name" value="GAF domain-like"/>
    <property type="match status" value="1"/>
</dbReference>
<evidence type="ECO:0000256" key="3">
    <source>
        <dbReference type="ARBA" id="ARBA00023163"/>
    </source>
</evidence>
<dbReference type="Gene3D" id="1.10.10.10">
    <property type="entry name" value="Winged helix-like DNA-binding domain superfamily/Winged helix DNA-binding domain"/>
    <property type="match status" value="1"/>
</dbReference>
<dbReference type="InterPro" id="IPR036388">
    <property type="entry name" value="WH-like_DNA-bd_sf"/>
</dbReference>
<keyword evidence="3" id="KW-0804">Transcription</keyword>
<protein>
    <recommendedName>
        <fullName evidence="9">IclR family transcriptional regulator</fullName>
    </recommendedName>
</protein>
<dbReference type="SUPFAM" id="SSF46785">
    <property type="entry name" value="Winged helix' DNA-binding domain"/>
    <property type="match status" value="1"/>
</dbReference>
<dbReference type="InterPro" id="IPR050707">
    <property type="entry name" value="HTH_MetabolicPath_Reg"/>
</dbReference>
<dbReference type="InterPro" id="IPR036390">
    <property type="entry name" value="WH_DNA-bd_sf"/>
</dbReference>
<dbReference type="InterPro" id="IPR029016">
    <property type="entry name" value="GAF-like_dom_sf"/>
</dbReference>
<gene>
    <name evidence="7" type="ORF">GCM10023320_80170</name>
</gene>
<evidence type="ECO:0000313" key="8">
    <source>
        <dbReference type="Proteomes" id="UP001500804"/>
    </source>
</evidence>
<dbReference type="PROSITE" id="PS51077">
    <property type="entry name" value="HTH_ICLR"/>
    <property type="match status" value="1"/>
</dbReference>
<dbReference type="PANTHER" id="PTHR30136:SF35">
    <property type="entry name" value="HTH-TYPE TRANSCRIPTIONAL REGULATOR RV1719"/>
    <property type="match status" value="1"/>
</dbReference>
<keyword evidence="1" id="KW-0805">Transcription regulation</keyword>
<dbReference type="InterPro" id="IPR014757">
    <property type="entry name" value="Tscrpt_reg_IclR_C"/>
</dbReference>
<evidence type="ECO:0000259" key="6">
    <source>
        <dbReference type="PROSITE" id="PS51078"/>
    </source>
</evidence>
<feature type="region of interest" description="Disordered" evidence="4">
    <location>
        <begin position="118"/>
        <end position="144"/>
    </location>
</feature>
<dbReference type="InterPro" id="IPR011991">
    <property type="entry name" value="ArsR-like_HTH"/>
</dbReference>
<evidence type="ECO:0008006" key="9">
    <source>
        <dbReference type="Google" id="ProtNLM"/>
    </source>
</evidence>
<dbReference type="Pfam" id="PF01614">
    <property type="entry name" value="IclR_C"/>
    <property type="match status" value="1"/>
</dbReference>
<organism evidence="7 8">
    <name type="scientific">Pseudonocardia adelaidensis</name>
    <dbReference type="NCBI Taxonomy" id="648754"/>
    <lineage>
        <taxon>Bacteria</taxon>
        <taxon>Bacillati</taxon>
        <taxon>Actinomycetota</taxon>
        <taxon>Actinomycetes</taxon>
        <taxon>Pseudonocardiales</taxon>
        <taxon>Pseudonocardiaceae</taxon>
        <taxon>Pseudonocardia</taxon>
    </lineage>
</organism>
<dbReference type="EMBL" id="BAABJO010000052">
    <property type="protein sequence ID" value="GAA5141300.1"/>
    <property type="molecule type" value="Genomic_DNA"/>
</dbReference>
<sequence>MGGRRVGRVEDVGVADVAREEGAGVGGHPARQRERLPVERFEQVLLADVPQLLPVGVVRERLDDVRPGVHELLVQRGDALGVFEHHLGDEGTGLQVAAAFELEEVALGAHEWAVGETGREGLGQRATSAVPPGAGGGRRSAEPSWDEGVAVGATPFPFLEDRSMTSGNEAALTRPAGSAGDHPQGERLIAGVERAVSVLMALADGPGPLGTNELARRTGINASTVSRLLATLARDELVQRVPATGRYRLGLRLIRLGNAALAGVEMREIARPHLLALMETTGETATLSVPTGGTAVTVDFVQSPSTVRSVAEIGRPSVPHATATGKVYLAWTDVPTSGAALPALTPHTITDPERLAEEVARVREQGWAQARSEREVELHAVAVPVVDGRGRLAAILAVQGPAGRFGEQAMAAAVARLRDRAAALSASLMWS</sequence>
<evidence type="ECO:0000256" key="1">
    <source>
        <dbReference type="ARBA" id="ARBA00023015"/>
    </source>
</evidence>
<evidence type="ECO:0000256" key="2">
    <source>
        <dbReference type="ARBA" id="ARBA00023125"/>
    </source>
</evidence>
<proteinExistence type="predicted"/>
<dbReference type="Gene3D" id="3.30.450.40">
    <property type="match status" value="1"/>
</dbReference>
<dbReference type="SMART" id="SM00346">
    <property type="entry name" value="HTH_ICLR"/>
    <property type="match status" value="1"/>
</dbReference>
<dbReference type="Pfam" id="PF09339">
    <property type="entry name" value="HTH_IclR"/>
    <property type="match status" value="1"/>
</dbReference>
<feature type="domain" description="HTH iclR-type" evidence="5">
    <location>
        <begin position="189"/>
        <end position="251"/>
    </location>
</feature>
<dbReference type="PROSITE" id="PS51078">
    <property type="entry name" value="ICLR_ED"/>
    <property type="match status" value="1"/>
</dbReference>
<keyword evidence="8" id="KW-1185">Reference proteome</keyword>
<evidence type="ECO:0000313" key="7">
    <source>
        <dbReference type="EMBL" id="GAA5141300.1"/>
    </source>
</evidence>
<accession>A0ABP9P5T4</accession>
<comment type="caution">
    <text evidence="7">The sequence shown here is derived from an EMBL/GenBank/DDBJ whole genome shotgun (WGS) entry which is preliminary data.</text>
</comment>
<name>A0ABP9P5T4_9PSEU</name>
<reference evidence="8" key="1">
    <citation type="journal article" date="2019" name="Int. J. Syst. Evol. Microbiol.">
        <title>The Global Catalogue of Microorganisms (GCM) 10K type strain sequencing project: providing services to taxonomists for standard genome sequencing and annotation.</title>
        <authorList>
            <consortium name="The Broad Institute Genomics Platform"/>
            <consortium name="The Broad Institute Genome Sequencing Center for Infectious Disease"/>
            <person name="Wu L."/>
            <person name="Ma J."/>
        </authorList>
    </citation>
    <scope>NUCLEOTIDE SEQUENCE [LARGE SCALE GENOMIC DNA]</scope>
    <source>
        <strain evidence="8">JCM 18302</strain>
    </source>
</reference>
<dbReference type="CDD" id="cd00090">
    <property type="entry name" value="HTH_ARSR"/>
    <property type="match status" value="1"/>
</dbReference>
<evidence type="ECO:0000259" key="5">
    <source>
        <dbReference type="PROSITE" id="PS51077"/>
    </source>
</evidence>
<dbReference type="PANTHER" id="PTHR30136">
    <property type="entry name" value="HELIX-TURN-HELIX TRANSCRIPTIONAL REGULATOR, ICLR FAMILY"/>
    <property type="match status" value="1"/>
</dbReference>